<evidence type="ECO:0000256" key="5">
    <source>
        <dbReference type="SAM" id="Coils"/>
    </source>
</evidence>
<proteinExistence type="predicted"/>
<dbReference type="GO" id="GO:0080115">
    <property type="term" value="F:myosin XI tail binding"/>
    <property type="evidence" value="ECO:0007669"/>
    <property type="project" value="UniProtKB-ARBA"/>
</dbReference>
<name>A0A843UHI0_COLES</name>
<dbReference type="InterPro" id="IPR007656">
    <property type="entry name" value="GTD-bd"/>
</dbReference>
<organism evidence="8 9">
    <name type="scientific">Colocasia esculenta</name>
    <name type="common">Wild taro</name>
    <name type="synonym">Arum esculentum</name>
    <dbReference type="NCBI Taxonomy" id="4460"/>
    <lineage>
        <taxon>Eukaryota</taxon>
        <taxon>Viridiplantae</taxon>
        <taxon>Streptophyta</taxon>
        <taxon>Embryophyta</taxon>
        <taxon>Tracheophyta</taxon>
        <taxon>Spermatophyta</taxon>
        <taxon>Magnoliopsida</taxon>
        <taxon>Liliopsida</taxon>
        <taxon>Araceae</taxon>
        <taxon>Aroideae</taxon>
        <taxon>Colocasieae</taxon>
        <taxon>Colocasia</taxon>
    </lineage>
</organism>
<dbReference type="OrthoDB" id="1060521at2759"/>
<protein>
    <recommendedName>
        <fullName evidence="7">GTD-binding domain-containing protein</fullName>
    </recommendedName>
</protein>
<accession>A0A843UHI0</accession>
<evidence type="ECO:0000256" key="6">
    <source>
        <dbReference type="SAM" id="MobiDB-lite"/>
    </source>
</evidence>
<keyword evidence="4" id="KW-0472">Membrane</keyword>
<comment type="subcellular location">
    <subcellularLocation>
        <location evidence="1">Membrane</location>
    </subcellularLocation>
</comment>
<gene>
    <name evidence="8" type="ORF">Taro_013929</name>
</gene>
<evidence type="ECO:0000313" key="9">
    <source>
        <dbReference type="Proteomes" id="UP000652761"/>
    </source>
</evidence>
<evidence type="ECO:0000256" key="4">
    <source>
        <dbReference type="ARBA" id="ARBA00023136"/>
    </source>
</evidence>
<evidence type="ECO:0000313" key="8">
    <source>
        <dbReference type="EMBL" id="MQL81466.1"/>
    </source>
</evidence>
<dbReference type="PANTHER" id="PTHR31422:SF0">
    <property type="entry name" value="MYOSIN-BINDING PROTEIN 7"/>
    <property type="match status" value="1"/>
</dbReference>
<evidence type="ECO:0000256" key="1">
    <source>
        <dbReference type="ARBA" id="ARBA00004370"/>
    </source>
</evidence>
<feature type="compositionally biased region" description="Polar residues" evidence="6">
    <location>
        <begin position="303"/>
        <end position="319"/>
    </location>
</feature>
<dbReference type="Pfam" id="PF04576">
    <property type="entry name" value="Zein-binding"/>
    <property type="match status" value="1"/>
</dbReference>
<reference evidence="8" key="1">
    <citation type="submission" date="2017-07" db="EMBL/GenBank/DDBJ databases">
        <title>Taro Niue Genome Assembly and Annotation.</title>
        <authorList>
            <person name="Atibalentja N."/>
            <person name="Keating K."/>
            <person name="Fields C.J."/>
        </authorList>
    </citation>
    <scope>NUCLEOTIDE SEQUENCE</scope>
    <source>
        <strain evidence="8">Niue_2</strain>
        <tissue evidence="8">Leaf</tissue>
    </source>
</reference>
<evidence type="ECO:0000256" key="3">
    <source>
        <dbReference type="ARBA" id="ARBA00022989"/>
    </source>
</evidence>
<dbReference type="AlphaFoldDB" id="A0A843UHI0"/>
<keyword evidence="3" id="KW-1133">Transmembrane helix</keyword>
<dbReference type="Proteomes" id="UP000652761">
    <property type="component" value="Unassembled WGS sequence"/>
</dbReference>
<evidence type="ECO:0000256" key="2">
    <source>
        <dbReference type="ARBA" id="ARBA00022692"/>
    </source>
</evidence>
<feature type="domain" description="GTD-binding" evidence="7">
    <location>
        <begin position="61"/>
        <end position="159"/>
    </location>
</feature>
<feature type="coiled-coil region" evidence="5">
    <location>
        <begin position="238"/>
        <end position="265"/>
    </location>
</feature>
<comment type="caution">
    <text evidence="8">The sequence shown here is derived from an EMBL/GenBank/DDBJ whole genome shotgun (WGS) entry which is preliminary data.</text>
</comment>
<dbReference type="PROSITE" id="PS51775">
    <property type="entry name" value="GTD_BINDING"/>
    <property type="match status" value="1"/>
</dbReference>
<dbReference type="PANTHER" id="PTHR31422">
    <property type="entry name" value="BNAANNG28530D PROTEIN"/>
    <property type="match status" value="1"/>
</dbReference>
<keyword evidence="2" id="KW-0812">Transmembrane</keyword>
<dbReference type="GO" id="GO:0016020">
    <property type="term" value="C:membrane"/>
    <property type="evidence" value="ECO:0007669"/>
    <property type="project" value="UniProtKB-SubCell"/>
</dbReference>
<evidence type="ECO:0000259" key="7">
    <source>
        <dbReference type="PROSITE" id="PS51775"/>
    </source>
</evidence>
<feature type="region of interest" description="Disordered" evidence="6">
    <location>
        <begin position="302"/>
        <end position="330"/>
    </location>
</feature>
<sequence length="503" mass="56113">MGSEPDAEDDAACCSCDCHGRRFSSPSWRRCVKRKLEEMEEEGVRGVGLRADATARVEVENEAAALREALASHQQTVAELWEELEEERAASATAASETMSMILRLQREKAEAQMEARQFKRFAEEKMAHDQQELVALEDLLYKREQALQALSCEVQAYRHRLLSYGIPPDSVDPAAVADAEAAPEVDDAGAAAETPMYEYQSAFEYPQLRCQDNHQRLDPSFDNEDADDLDVYPSGATPRAREQLQNLEQRIHRLERTQSRSSTVLEMEKGVVMGQSPCPVRTGHPRQLSADTFASPLAREQQMCNGKQSEVPTATTGRSPDGGDDDSINDRVYTVDAVHRGAASPQAPTARACEDYVSTPREAVCRVDIGGDGQQETDIKKLYMRLEALEADRESMRQALFSMRTDKAQLVLLKEIAQHLYRDASSPSPPPPGRKLVKKPTTLGTFSFVSMVKWILSLVFWKRRSQGSKHIVGLSSSNAGLLLLLDKGPRMRQWRCLSRIQG</sequence>
<dbReference type="EMBL" id="NMUH01000568">
    <property type="protein sequence ID" value="MQL81466.1"/>
    <property type="molecule type" value="Genomic_DNA"/>
</dbReference>
<keyword evidence="5" id="KW-0175">Coiled coil</keyword>
<keyword evidence="9" id="KW-1185">Reference proteome</keyword>